<dbReference type="InterPro" id="IPR005546">
    <property type="entry name" value="Autotransporte_beta"/>
</dbReference>
<dbReference type="EMBL" id="JBHLWA010000027">
    <property type="protein sequence ID" value="MFC0323093.1"/>
    <property type="molecule type" value="Genomic_DNA"/>
</dbReference>
<dbReference type="InterPro" id="IPR012332">
    <property type="entry name" value="Autotransporter_pectin_lyase_C"/>
</dbReference>
<dbReference type="Proteomes" id="UP001589769">
    <property type="component" value="Unassembled WGS sequence"/>
</dbReference>
<dbReference type="Gene3D" id="2.160.20.20">
    <property type="match status" value="1"/>
</dbReference>
<sequence>MNHTYRLVWNAILQVWQCASENTRAKSKSHSVKTATVASQIPPPLTTNLTNYFNLLKFKPTFLYSAVALSLLALTPQLSFADEIPYTCKIGASVTNEGVPRGTQLSLNSGTPLCPDRMYVSNTNTLTIRGKGTLLNLTYNNPGSAALTIGAGHTDDSATVKVSDGATLSTESFIDVGAYYNKNPLRGIGNGTLMIDNANVLINWKNDPEFFGRGILAVTNYGRGTGLVEISGKSFVYADKGIKLGDLGGSKAGDATLKLNGGQLFSDIYRGVHILNATQENQSIATNHATFAFGGGTLILANRSAQAAFITPTLFFDGFDSSFTDKAENKRYKITVGDNDINLLLHESLGGNAVIQSPKVEITPVGSGGLTLKKSEISNLDGSLIQGGGTLVLTSENKYKGTTHVEAGTLEIGGEGYVGVKDRRMVTNKEGTVIQRDESGNIQYGDYVGVNRSYTLDNLPSYTKDNPDDVIYTFGETGDVGEGDVYLGTEDSLGTLKISRSNEFTLDNPVHGHGILRQSGSGETYLTSTYDYDDKTIVEKGTLTLDATAKITQTSAVEIGAGAAFEQGATLNLRTGSELIAKGPITLATNQGKGILNAEQMRLGASTIQKAADGQSAIVTFDGTTLAISDSGLLFDGFNSDKAADANAPDSIELKTKGLNLEVAAGQVSRQADKAVFSGEGNLIKSGTGQFVLRAANTFTGNTEVQNGSLKLAKANGLLPQGTITIDEPADFTIEMEDQGDNTLANTLIGSGKLIKRGAGTTKLTANNQTFSGDVFIQQGNIYAEHLNQLGSGKRIVLGNENASSATARAKTTAAAMATETGTLTLNLAEDARLNRDILGQGDVIKNDGFTLSLLPDYHYTFTGNLQVNAGELFLAKQANVENAHVNIGQATLHAASGLHQLGGLTLAPTSQVKLYANSFTDYSQLQAKEAVTLAGALFVDSSAWNEVSEGNGKIWNVIRSQQSLSGTFTEYQDNNVLFDFVPEYDYANQAMHLVMKHSAECANTSAGIIGCYIPTNKPNITPTELEQSVPLLTGSGNSVLNNDSSRLALYIPRTPCTAQFNRGEQNVWVETSGNWDRQRFQNISTGYRGHHNDVAVGTDTCVENKHLRLGVMAGYAYSDVHSVGTPAIHNFDSDLFQMGIYGDKMFSSKVDMDFQAGYGKAYIDGKRYLPFANLVAKAKYQADIAYAGLGVNYRMENISPFLRADYALISSKGYHETGANVYNFIVKSQYRQSLLFQAGVNFDKAVNEKFIVKGQVGVGIEALDVKNYIEAAFESSPDHFFTTPSAERGRLYGNAKLGFDYHLEKNVTFSVDYRLRGNQSYYENSLMANLKITF</sequence>
<dbReference type="SMART" id="SM00869">
    <property type="entry name" value="Autotransporter"/>
    <property type="match status" value="1"/>
</dbReference>
<evidence type="ECO:0000256" key="1">
    <source>
        <dbReference type="ARBA" id="ARBA00022729"/>
    </source>
</evidence>
<dbReference type="InterPro" id="IPR013425">
    <property type="entry name" value="Autotrns_rpt"/>
</dbReference>
<name>A0ABV6HW35_9PAST</name>
<evidence type="ECO:0000259" key="2">
    <source>
        <dbReference type="PROSITE" id="PS51208"/>
    </source>
</evidence>
<keyword evidence="4" id="KW-1185">Reference proteome</keyword>
<dbReference type="Pfam" id="PF12951">
    <property type="entry name" value="PATR"/>
    <property type="match status" value="4"/>
</dbReference>
<comment type="caution">
    <text evidence="3">The sequence shown here is derived from an EMBL/GenBank/DDBJ whole genome shotgun (WGS) entry which is preliminary data.</text>
</comment>
<dbReference type="InterPro" id="IPR036709">
    <property type="entry name" value="Autotransporte_beta_dom_sf"/>
</dbReference>
<reference evidence="3 4" key="1">
    <citation type="submission" date="2024-09" db="EMBL/GenBank/DDBJ databases">
        <authorList>
            <person name="Sun Q."/>
            <person name="Mori K."/>
        </authorList>
    </citation>
    <scope>NUCLEOTIDE SEQUENCE [LARGE SCALE GENOMIC DNA]</scope>
    <source>
        <strain evidence="3 4">CCM 7538</strain>
    </source>
</reference>
<proteinExistence type="predicted"/>
<accession>A0ABV6HW35</accession>
<keyword evidence="1" id="KW-0732">Signal</keyword>
<evidence type="ECO:0000313" key="4">
    <source>
        <dbReference type="Proteomes" id="UP001589769"/>
    </source>
</evidence>
<feature type="domain" description="Autotransporter" evidence="2">
    <location>
        <begin position="1061"/>
        <end position="1335"/>
    </location>
</feature>
<dbReference type="SUPFAM" id="SSF103515">
    <property type="entry name" value="Autotransporter"/>
    <property type="match status" value="1"/>
</dbReference>
<dbReference type="PROSITE" id="PS51208">
    <property type="entry name" value="AUTOTRANSPORTER"/>
    <property type="match status" value="1"/>
</dbReference>
<dbReference type="Pfam" id="PF03797">
    <property type="entry name" value="Autotransporter"/>
    <property type="match status" value="1"/>
</dbReference>
<dbReference type="InterPro" id="IPR011050">
    <property type="entry name" value="Pectin_lyase_fold/virulence"/>
</dbReference>
<dbReference type="NCBIfam" id="TIGR02601">
    <property type="entry name" value="autotrns_rpt"/>
    <property type="match status" value="3"/>
</dbReference>
<evidence type="ECO:0000313" key="3">
    <source>
        <dbReference type="EMBL" id="MFC0323093.1"/>
    </source>
</evidence>
<dbReference type="Gene3D" id="2.40.128.130">
    <property type="entry name" value="Autotransporter beta-domain"/>
    <property type="match status" value="1"/>
</dbReference>
<dbReference type="RefSeq" id="WP_382374382.1">
    <property type="nucleotide sequence ID" value="NZ_JBHLWA010000027.1"/>
</dbReference>
<dbReference type="SUPFAM" id="SSF51126">
    <property type="entry name" value="Pectin lyase-like"/>
    <property type="match status" value="2"/>
</dbReference>
<dbReference type="InterPro" id="IPR024973">
    <property type="entry name" value="ESPR"/>
</dbReference>
<protein>
    <submittedName>
        <fullName evidence="3">Autotransporter domain-containing protein</fullName>
    </submittedName>
</protein>
<dbReference type="Pfam" id="PF13018">
    <property type="entry name" value="ESPR"/>
    <property type="match status" value="1"/>
</dbReference>
<organism evidence="3 4">
    <name type="scientific">Gallibacterium melopsittaci</name>
    <dbReference type="NCBI Taxonomy" id="516063"/>
    <lineage>
        <taxon>Bacteria</taxon>
        <taxon>Pseudomonadati</taxon>
        <taxon>Pseudomonadota</taxon>
        <taxon>Gammaproteobacteria</taxon>
        <taxon>Pasteurellales</taxon>
        <taxon>Pasteurellaceae</taxon>
        <taxon>Gallibacterium</taxon>
    </lineage>
</organism>
<gene>
    <name evidence="3" type="ORF">ACFFHT_05905</name>
</gene>